<dbReference type="Gene3D" id="2.40.240.10">
    <property type="entry name" value="Ribosomal Protein L25, Chain P"/>
    <property type="match status" value="1"/>
</dbReference>
<dbReference type="InterPro" id="IPR020055">
    <property type="entry name" value="Ribosomal_bL25_short"/>
</dbReference>
<dbReference type="NCBIfam" id="NF004128">
    <property type="entry name" value="PRK05618.1-2"/>
    <property type="match status" value="1"/>
</dbReference>
<dbReference type="InterPro" id="IPR011035">
    <property type="entry name" value="Ribosomal_bL25/Gln-tRNA_synth"/>
</dbReference>
<dbReference type="Proteomes" id="UP000190896">
    <property type="component" value="Unassembled WGS sequence"/>
</dbReference>
<evidence type="ECO:0000256" key="2">
    <source>
        <dbReference type="ARBA" id="ARBA00022884"/>
    </source>
</evidence>
<dbReference type="HAMAP" id="MF_01336">
    <property type="entry name" value="Ribosomal_bL25"/>
    <property type="match status" value="1"/>
</dbReference>
<accession>A0A1T2KY94</accession>
<dbReference type="Pfam" id="PF01386">
    <property type="entry name" value="Ribosomal_L25p"/>
    <property type="match status" value="1"/>
</dbReference>
<dbReference type="InterPro" id="IPR020057">
    <property type="entry name" value="Ribosomal_bL25_b-dom"/>
</dbReference>
<proteinExistence type="inferred from homology"/>
<dbReference type="InterPro" id="IPR037121">
    <property type="entry name" value="Ribosomal_bL25_C"/>
</dbReference>
<dbReference type="CDD" id="cd00495">
    <property type="entry name" value="Ribosomal_L25_TL5_CTC"/>
    <property type="match status" value="1"/>
</dbReference>
<keyword evidence="4 5" id="KW-0687">Ribonucleoprotein</keyword>
<dbReference type="InterPro" id="IPR029751">
    <property type="entry name" value="Ribosomal_L25_dom"/>
</dbReference>
<protein>
    <recommendedName>
        <fullName evidence="5">Large ribosomal subunit protein bL25</fullName>
    </recommendedName>
    <alternativeName>
        <fullName evidence="5">General stress protein CTC</fullName>
    </alternativeName>
</protein>
<dbReference type="GO" id="GO:0006412">
    <property type="term" value="P:translation"/>
    <property type="evidence" value="ECO:0007669"/>
    <property type="project" value="UniProtKB-UniRule"/>
</dbReference>
<dbReference type="GO" id="GO:0022625">
    <property type="term" value="C:cytosolic large ribosomal subunit"/>
    <property type="evidence" value="ECO:0007669"/>
    <property type="project" value="TreeGrafter"/>
</dbReference>
<evidence type="ECO:0000313" key="9">
    <source>
        <dbReference type="Proteomes" id="UP000190896"/>
    </source>
</evidence>
<evidence type="ECO:0000256" key="3">
    <source>
        <dbReference type="ARBA" id="ARBA00022980"/>
    </source>
</evidence>
<dbReference type="Pfam" id="PF14693">
    <property type="entry name" value="Ribosomal_TL5_C"/>
    <property type="match status" value="1"/>
</dbReference>
<organism evidence="8 9">
    <name type="scientific">Solemya velesiana gill symbiont</name>
    <dbReference type="NCBI Taxonomy" id="1918948"/>
    <lineage>
        <taxon>Bacteria</taxon>
        <taxon>Pseudomonadati</taxon>
        <taxon>Pseudomonadota</taxon>
        <taxon>Gammaproteobacteria</taxon>
        <taxon>sulfur-oxidizing symbionts</taxon>
    </lineage>
</organism>
<evidence type="ECO:0000256" key="5">
    <source>
        <dbReference type="HAMAP-Rule" id="MF_01334"/>
    </source>
</evidence>
<dbReference type="NCBIfam" id="NF004130">
    <property type="entry name" value="PRK05618.1-5"/>
    <property type="match status" value="1"/>
</dbReference>
<evidence type="ECO:0000256" key="1">
    <source>
        <dbReference type="ARBA" id="ARBA00022730"/>
    </source>
</evidence>
<dbReference type="NCBIfam" id="TIGR00731">
    <property type="entry name" value="bL25_bact_ctc"/>
    <property type="match status" value="1"/>
</dbReference>
<keyword evidence="3 5" id="KW-0689">Ribosomal protein</keyword>
<dbReference type="AlphaFoldDB" id="A0A1T2KY94"/>
<dbReference type="HAMAP" id="MF_01334">
    <property type="entry name" value="Ribosomal_bL25_CTC"/>
    <property type="match status" value="1"/>
</dbReference>
<dbReference type="OrthoDB" id="9806411at2"/>
<comment type="subunit">
    <text evidence="5">Part of the 50S ribosomal subunit; part of the 5S rRNA/L5/L18/L25 subcomplex. Contacts the 5S rRNA. Binds to the 5S rRNA independently of L5 and L18.</text>
</comment>
<feature type="domain" description="Large ribosomal subunit protein bL25 beta" evidence="7">
    <location>
        <begin position="102"/>
        <end position="191"/>
    </location>
</feature>
<dbReference type="PANTHER" id="PTHR33284:SF1">
    <property type="entry name" value="RIBOSOMAL PROTEIN L25_GLN-TRNA SYNTHETASE, ANTI-CODON-BINDING DOMAIN-CONTAINING PROTEIN"/>
    <property type="match status" value="1"/>
</dbReference>
<dbReference type="GO" id="GO:0008097">
    <property type="term" value="F:5S rRNA binding"/>
    <property type="evidence" value="ECO:0007669"/>
    <property type="project" value="InterPro"/>
</dbReference>
<dbReference type="GO" id="GO:0003735">
    <property type="term" value="F:structural constituent of ribosome"/>
    <property type="evidence" value="ECO:0007669"/>
    <property type="project" value="InterPro"/>
</dbReference>
<comment type="similarity">
    <text evidence="5">Belongs to the bacterial ribosomal protein bL25 family. CTC subfamily.</text>
</comment>
<evidence type="ECO:0000313" key="8">
    <source>
        <dbReference type="EMBL" id="OOZ37774.1"/>
    </source>
</evidence>
<reference evidence="8 9" key="1">
    <citation type="submission" date="2016-11" db="EMBL/GenBank/DDBJ databases">
        <title>Mixed transmission modes and dynamic genome evolution in an obligate animal-bacterial symbiosis.</title>
        <authorList>
            <person name="Russell S.L."/>
            <person name="Corbett-Detig R.B."/>
            <person name="Cavanaugh C.M."/>
        </authorList>
    </citation>
    <scope>NUCLEOTIDE SEQUENCE [LARGE SCALE GENOMIC DNA]</scope>
    <source>
        <strain evidence="8">Se-Cadez</strain>
    </source>
</reference>
<name>A0A1T2KY94_9GAMM</name>
<keyword evidence="2 5" id="KW-0694">RNA-binding</keyword>
<gene>
    <name evidence="5" type="primary">rplY</name>
    <name evidence="5" type="synonym">ctc</name>
    <name evidence="8" type="ORF">BOW51_00465</name>
</gene>
<dbReference type="Gene3D" id="2.170.120.20">
    <property type="entry name" value="Ribosomal protein L25, beta domain"/>
    <property type="match status" value="1"/>
</dbReference>
<comment type="caution">
    <text evidence="8">The sequence shown here is derived from an EMBL/GenBank/DDBJ whole genome shotgun (WGS) entry which is preliminary data.</text>
</comment>
<dbReference type="NCBIfam" id="NF004612">
    <property type="entry name" value="PRK05943.1"/>
    <property type="match status" value="1"/>
</dbReference>
<dbReference type="RefSeq" id="WP_078485570.1">
    <property type="nucleotide sequence ID" value="NZ_MPRJ01000002.1"/>
</dbReference>
<evidence type="ECO:0000259" key="7">
    <source>
        <dbReference type="Pfam" id="PF14693"/>
    </source>
</evidence>
<keyword evidence="1 5" id="KW-0699">rRNA-binding</keyword>
<feature type="domain" description="Large ribosomal subunit protein bL25 L25" evidence="6">
    <location>
        <begin position="7"/>
        <end position="94"/>
    </location>
</feature>
<evidence type="ECO:0000259" key="6">
    <source>
        <dbReference type="Pfam" id="PF01386"/>
    </source>
</evidence>
<comment type="function">
    <text evidence="5">This is one of the proteins that binds to the 5S RNA in the ribosome where it forms part of the central protuberance.</text>
</comment>
<dbReference type="InterPro" id="IPR001021">
    <property type="entry name" value="Ribosomal_bL25_long"/>
</dbReference>
<keyword evidence="9" id="KW-1185">Reference proteome</keyword>
<dbReference type="EMBL" id="MPRJ01000002">
    <property type="protein sequence ID" value="OOZ37774.1"/>
    <property type="molecule type" value="Genomic_DNA"/>
</dbReference>
<dbReference type="InterPro" id="IPR020930">
    <property type="entry name" value="Ribosomal_uL5_bac-type"/>
</dbReference>
<dbReference type="PANTHER" id="PTHR33284">
    <property type="entry name" value="RIBOSOMAL PROTEIN L25/GLN-TRNA SYNTHETASE, ANTI-CODON-BINDING DOMAIN-CONTAINING PROTEIN"/>
    <property type="match status" value="1"/>
</dbReference>
<evidence type="ECO:0000256" key="4">
    <source>
        <dbReference type="ARBA" id="ARBA00023274"/>
    </source>
</evidence>
<dbReference type="SUPFAM" id="SSF50715">
    <property type="entry name" value="Ribosomal protein L25-like"/>
    <property type="match status" value="1"/>
</dbReference>
<dbReference type="InterPro" id="IPR020056">
    <property type="entry name" value="Rbsml_bL25/Gln-tRNA_synth_N"/>
</dbReference>
<sequence length="212" mass="23119">MSDLFEIEAQPRSDAGKGASRRLRRTGQVPGILYGAHQDPEMISVGHNELIQHLEHEVFYSHILSLKLDGKEQQVILKDLQRHPAKPFVTHVDFLRVSADEKIKTHVPVHFINEDTAPGVKMGGAVSHHITDLEVSCLPKDLPEFIEVDMDGMEIGDIILMSGVALPEGVELPALASGAPEHDLPVVSVHGAHAVEEEEEMGAAEGEAEGEE</sequence>